<evidence type="ECO:0000256" key="2">
    <source>
        <dbReference type="ARBA" id="ARBA00023002"/>
    </source>
</evidence>
<accession>A0A1G9RNI0</accession>
<dbReference type="AlphaFoldDB" id="A0A1G9RNI0"/>
<dbReference type="Gene3D" id="3.40.50.720">
    <property type="entry name" value="NAD(P)-binding Rossmann-like Domain"/>
    <property type="match status" value="1"/>
</dbReference>
<sequence>MRIESGQVAVITGAAQGIGAAFAAELTARGLAVVLLDLAGDAVRRTAAELGERAIAVTGDVSDPGVLTGLATRTLDTFGRVDLVINNAGIRGSGEPVWEMPAEQWDRVIGVNLLGVVNGIRAFVPHLIEAGSGHVVNVASLAGLSGAPRQSAYAASKHAVVAVSEILAAELEQAGSAVGVTVACPGFVDTPLVADLLAAPGAEPGSEIYESLARGLPAGRSVEEFLAQMRALVDTAIPAPTAVQRILRAVENDELYALPNGDLEDTARDRAERVLNALGSRTE</sequence>
<feature type="domain" description="Ketoreductase" evidence="4">
    <location>
        <begin position="7"/>
        <end position="191"/>
    </location>
</feature>
<dbReference type="Pfam" id="PF00106">
    <property type="entry name" value="adh_short"/>
    <property type="match status" value="1"/>
</dbReference>
<keyword evidence="6" id="KW-1185">Reference proteome</keyword>
<organism evidence="5 6">
    <name type="scientific">Allokutzneria albata</name>
    <name type="common">Kibdelosporangium albatum</name>
    <dbReference type="NCBI Taxonomy" id="211114"/>
    <lineage>
        <taxon>Bacteria</taxon>
        <taxon>Bacillati</taxon>
        <taxon>Actinomycetota</taxon>
        <taxon>Actinomycetes</taxon>
        <taxon>Pseudonocardiales</taxon>
        <taxon>Pseudonocardiaceae</taxon>
        <taxon>Allokutzneria</taxon>
    </lineage>
</organism>
<name>A0A1G9RNI0_ALLAB</name>
<evidence type="ECO:0000313" key="6">
    <source>
        <dbReference type="Proteomes" id="UP000183376"/>
    </source>
</evidence>
<evidence type="ECO:0000256" key="3">
    <source>
        <dbReference type="RuleBase" id="RU000363"/>
    </source>
</evidence>
<dbReference type="InterPro" id="IPR020904">
    <property type="entry name" value="Sc_DH/Rdtase_CS"/>
</dbReference>
<dbReference type="InterPro" id="IPR036291">
    <property type="entry name" value="NAD(P)-bd_dom_sf"/>
</dbReference>
<gene>
    <name evidence="5" type="ORF">SAMN04489726_0575</name>
</gene>
<evidence type="ECO:0000259" key="4">
    <source>
        <dbReference type="SMART" id="SM00822"/>
    </source>
</evidence>
<dbReference type="OrthoDB" id="4690547at2"/>
<evidence type="ECO:0000256" key="1">
    <source>
        <dbReference type="ARBA" id="ARBA00006484"/>
    </source>
</evidence>
<dbReference type="eggNOG" id="COG4221">
    <property type="taxonomic scope" value="Bacteria"/>
</dbReference>
<dbReference type="GO" id="GO:0016020">
    <property type="term" value="C:membrane"/>
    <property type="evidence" value="ECO:0007669"/>
    <property type="project" value="TreeGrafter"/>
</dbReference>
<evidence type="ECO:0000313" key="5">
    <source>
        <dbReference type="EMBL" id="SDM24754.1"/>
    </source>
</evidence>
<dbReference type="PROSITE" id="PS00061">
    <property type="entry name" value="ADH_SHORT"/>
    <property type="match status" value="1"/>
</dbReference>
<protein>
    <submittedName>
        <fullName evidence="5">NADP-dependent 3-hydroxy acid dehydrogenase YdfG</fullName>
    </submittedName>
</protein>
<dbReference type="GO" id="GO:0016491">
    <property type="term" value="F:oxidoreductase activity"/>
    <property type="evidence" value="ECO:0007669"/>
    <property type="project" value="UniProtKB-KW"/>
</dbReference>
<dbReference type="FunFam" id="3.40.50.720:FF:000084">
    <property type="entry name" value="Short-chain dehydrogenase reductase"/>
    <property type="match status" value="1"/>
</dbReference>
<dbReference type="STRING" id="211114.SAMN04489726_0575"/>
<dbReference type="PRINTS" id="PR00080">
    <property type="entry name" value="SDRFAMILY"/>
</dbReference>
<comment type="similarity">
    <text evidence="1 3">Belongs to the short-chain dehydrogenases/reductases (SDR) family.</text>
</comment>
<dbReference type="SUPFAM" id="SSF51735">
    <property type="entry name" value="NAD(P)-binding Rossmann-fold domains"/>
    <property type="match status" value="1"/>
</dbReference>
<dbReference type="RefSeq" id="WP_052408186.1">
    <property type="nucleotide sequence ID" value="NZ_JOEF01000042.1"/>
</dbReference>
<dbReference type="EMBL" id="LT629701">
    <property type="protein sequence ID" value="SDM24754.1"/>
    <property type="molecule type" value="Genomic_DNA"/>
</dbReference>
<dbReference type="InterPro" id="IPR002347">
    <property type="entry name" value="SDR_fam"/>
</dbReference>
<proteinExistence type="inferred from homology"/>
<keyword evidence="2" id="KW-0560">Oxidoreductase</keyword>
<dbReference type="PRINTS" id="PR00081">
    <property type="entry name" value="GDHRDH"/>
</dbReference>
<dbReference type="PANTHER" id="PTHR44196">
    <property type="entry name" value="DEHYDROGENASE/REDUCTASE SDR FAMILY MEMBER 7B"/>
    <property type="match status" value="1"/>
</dbReference>
<reference evidence="5 6" key="1">
    <citation type="submission" date="2016-10" db="EMBL/GenBank/DDBJ databases">
        <authorList>
            <person name="de Groot N.N."/>
        </authorList>
    </citation>
    <scope>NUCLEOTIDE SEQUENCE [LARGE SCALE GENOMIC DNA]</scope>
    <source>
        <strain evidence="5 6">DSM 44149</strain>
    </source>
</reference>
<dbReference type="Proteomes" id="UP000183376">
    <property type="component" value="Chromosome I"/>
</dbReference>
<dbReference type="PANTHER" id="PTHR44196:SF1">
    <property type="entry name" value="DEHYDROGENASE_REDUCTASE SDR FAMILY MEMBER 7B"/>
    <property type="match status" value="1"/>
</dbReference>
<dbReference type="SMART" id="SM00822">
    <property type="entry name" value="PKS_KR"/>
    <property type="match status" value="1"/>
</dbReference>
<dbReference type="InterPro" id="IPR057326">
    <property type="entry name" value="KR_dom"/>
</dbReference>
<dbReference type="CDD" id="cd05233">
    <property type="entry name" value="SDR_c"/>
    <property type="match status" value="1"/>
</dbReference>